<organism evidence="2 3">
    <name type="scientific">Thermanaerovibrio velox DSM 12556</name>
    <dbReference type="NCBI Taxonomy" id="926567"/>
    <lineage>
        <taxon>Bacteria</taxon>
        <taxon>Thermotogati</taxon>
        <taxon>Synergistota</taxon>
        <taxon>Synergistia</taxon>
        <taxon>Synergistales</taxon>
        <taxon>Synergistaceae</taxon>
        <taxon>Thermanaerovibrio</taxon>
    </lineage>
</organism>
<dbReference type="InterPro" id="IPR013216">
    <property type="entry name" value="Methyltransf_11"/>
</dbReference>
<dbReference type="SUPFAM" id="SSF53335">
    <property type="entry name" value="S-adenosyl-L-methionine-dependent methyltransferases"/>
    <property type="match status" value="1"/>
</dbReference>
<evidence type="ECO:0000259" key="1">
    <source>
        <dbReference type="Pfam" id="PF08241"/>
    </source>
</evidence>
<gene>
    <name evidence="2" type="ORF">TheveDRAFT_1234</name>
</gene>
<dbReference type="OrthoDB" id="9804312at2"/>
<dbReference type="Gene3D" id="3.40.50.150">
    <property type="entry name" value="Vaccinia Virus protein VP39"/>
    <property type="match status" value="1"/>
</dbReference>
<dbReference type="HOGENOM" id="CLU_063459_0_0_0"/>
<keyword evidence="3" id="KW-1185">Reference proteome</keyword>
<reference evidence="2 3" key="1">
    <citation type="submission" date="2011-10" db="EMBL/GenBank/DDBJ databases">
        <title>The Noncontiguous Finished genome of Thermanaerovibrio velox DSM 12556.</title>
        <authorList>
            <consortium name="US DOE Joint Genome Institute (JGI-PGF)"/>
            <person name="Lucas S."/>
            <person name="Copeland A."/>
            <person name="Lapidus A."/>
            <person name="Glavina del Rio T."/>
            <person name="Dalin E."/>
            <person name="Tice H."/>
            <person name="Bruce D."/>
            <person name="Goodwin L."/>
            <person name="Pitluck S."/>
            <person name="Peters L."/>
            <person name="Mikhailova N."/>
            <person name="Teshima H."/>
            <person name="Kyrpides N."/>
            <person name="Mavromatis K."/>
            <person name="Ivanova N."/>
            <person name="Markowitz V."/>
            <person name="Cheng J.-F."/>
            <person name="Hugenholtz P."/>
            <person name="Woyke T."/>
            <person name="Wu D."/>
            <person name="Spring S."/>
            <person name="Brambilla E.-M."/>
            <person name="Klenk H.-P."/>
            <person name="Eisen J.A."/>
        </authorList>
    </citation>
    <scope>NUCLEOTIDE SEQUENCE [LARGE SCALE GENOMIC DNA]</scope>
    <source>
        <strain evidence="2 3">DSM 12556</strain>
    </source>
</reference>
<evidence type="ECO:0000313" key="3">
    <source>
        <dbReference type="Proteomes" id="UP000005730"/>
    </source>
</evidence>
<dbReference type="GO" id="GO:0032259">
    <property type="term" value="P:methylation"/>
    <property type="evidence" value="ECO:0007669"/>
    <property type="project" value="UniProtKB-KW"/>
</dbReference>
<evidence type="ECO:0000313" key="2">
    <source>
        <dbReference type="EMBL" id="EHM10355.1"/>
    </source>
</evidence>
<dbReference type="eggNOG" id="COG0500">
    <property type="taxonomic scope" value="Bacteria"/>
</dbReference>
<keyword evidence="2" id="KW-0808">Transferase</keyword>
<feature type="domain" description="Methyltransferase type 11" evidence="1">
    <location>
        <begin position="44"/>
        <end position="141"/>
    </location>
</feature>
<dbReference type="STRING" id="926567.TheveDRAFT_1234"/>
<dbReference type="CDD" id="cd02440">
    <property type="entry name" value="AdoMet_MTases"/>
    <property type="match status" value="1"/>
</dbReference>
<name>H0UN70_9BACT</name>
<sequence>MMYKLSNKYQDKKFMDKIMGPNPMKLTEELLMDHRIPEGAVVCDLGSGKGVTSVFMASEYGFTVYALDLWSDPAENQAFFDQFECRDRLIAVKGDANDLPFERNFFDAMVSVDSYNYFGRDPNFLDQKLMDFVKPGGLIYIAIPGMKKDVHHNPPKELLLSWTEDQLDYIHDGDYWKSMVEKSQKAELISIGEMQSFQEVWDDWLQMDNPYAVEDRKAFQAGGGKYLNFISIVLRKR</sequence>
<dbReference type="Pfam" id="PF08241">
    <property type="entry name" value="Methyltransf_11"/>
    <property type="match status" value="1"/>
</dbReference>
<protein>
    <submittedName>
        <fullName evidence="2">Methyltransferase family protein</fullName>
    </submittedName>
</protein>
<keyword evidence="2" id="KW-0489">Methyltransferase</keyword>
<dbReference type="EMBL" id="CM001377">
    <property type="protein sequence ID" value="EHM10355.1"/>
    <property type="molecule type" value="Genomic_DNA"/>
</dbReference>
<dbReference type="Proteomes" id="UP000005730">
    <property type="component" value="Chromosome"/>
</dbReference>
<accession>H0UN70</accession>
<dbReference type="GO" id="GO:0008757">
    <property type="term" value="F:S-adenosylmethionine-dependent methyltransferase activity"/>
    <property type="evidence" value="ECO:0007669"/>
    <property type="project" value="InterPro"/>
</dbReference>
<proteinExistence type="predicted"/>
<dbReference type="InterPro" id="IPR029063">
    <property type="entry name" value="SAM-dependent_MTases_sf"/>
</dbReference>
<dbReference type="AlphaFoldDB" id="H0UN70"/>